<evidence type="ECO:0000256" key="5">
    <source>
        <dbReference type="ARBA" id="ARBA00034769"/>
    </source>
</evidence>
<dbReference type="GO" id="GO:0005254">
    <property type="term" value="F:chloride channel activity"/>
    <property type="evidence" value="ECO:0007669"/>
    <property type="project" value="InterPro"/>
</dbReference>
<dbReference type="InterPro" id="IPR021134">
    <property type="entry name" value="Bestrophin-like"/>
</dbReference>
<evidence type="ECO:0000256" key="2">
    <source>
        <dbReference type="ARBA" id="ARBA00022692"/>
    </source>
</evidence>
<keyword evidence="4 7" id="KW-0472">Membrane</keyword>
<keyword evidence="9" id="KW-1185">Reference proteome</keyword>
<dbReference type="PANTHER" id="PTHR10736">
    <property type="entry name" value="BESTROPHIN"/>
    <property type="match status" value="1"/>
</dbReference>
<comment type="similarity">
    <text evidence="5">Belongs to the anion channel-forming bestrophin (TC 1.A.46) family. Calcium-sensitive chloride channel subfamily.</text>
</comment>
<keyword evidence="2 7" id="KW-0812">Transmembrane</keyword>
<keyword evidence="3 7" id="KW-1133">Transmembrane helix</keyword>
<feature type="transmembrane region" description="Helical" evidence="7">
    <location>
        <begin position="33"/>
        <end position="52"/>
    </location>
</feature>
<evidence type="ECO:0008006" key="10">
    <source>
        <dbReference type="Google" id="ProtNLM"/>
    </source>
</evidence>
<name>A0A9W7KSU8_9STRA</name>
<reference evidence="9" key="1">
    <citation type="journal article" date="2023" name="Commun. Biol.">
        <title>Genome analysis of Parmales, the sister group of diatoms, reveals the evolutionary specialization of diatoms from phago-mixotrophs to photoautotrophs.</title>
        <authorList>
            <person name="Ban H."/>
            <person name="Sato S."/>
            <person name="Yoshikawa S."/>
            <person name="Yamada K."/>
            <person name="Nakamura Y."/>
            <person name="Ichinomiya M."/>
            <person name="Sato N."/>
            <person name="Blanc-Mathieu R."/>
            <person name="Endo H."/>
            <person name="Kuwata A."/>
            <person name="Ogata H."/>
        </authorList>
    </citation>
    <scope>NUCLEOTIDE SEQUENCE [LARGE SCALE GENOMIC DNA]</scope>
    <source>
        <strain evidence="9">NIES 3700</strain>
    </source>
</reference>
<proteinExistence type="inferred from homology"/>
<dbReference type="OrthoDB" id="201595at2759"/>
<evidence type="ECO:0000313" key="8">
    <source>
        <dbReference type="EMBL" id="GMI10279.1"/>
    </source>
</evidence>
<evidence type="ECO:0000256" key="3">
    <source>
        <dbReference type="ARBA" id="ARBA00022989"/>
    </source>
</evidence>
<dbReference type="Proteomes" id="UP001165122">
    <property type="component" value="Unassembled WGS sequence"/>
</dbReference>
<organism evidence="8 9">
    <name type="scientific">Triparma laevis f. longispina</name>
    <dbReference type="NCBI Taxonomy" id="1714387"/>
    <lineage>
        <taxon>Eukaryota</taxon>
        <taxon>Sar</taxon>
        <taxon>Stramenopiles</taxon>
        <taxon>Ochrophyta</taxon>
        <taxon>Bolidophyceae</taxon>
        <taxon>Parmales</taxon>
        <taxon>Triparmaceae</taxon>
        <taxon>Triparma</taxon>
    </lineage>
</organism>
<dbReference type="EMBL" id="BRXW01000147">
    <property type="protein sequence ID" value="GMI10279.1"/>
    <property type="molecule type" value="Genomic_DNA"/>
</dbReference>
<evidence type="ECO:0000256" key="4">
    <source>
        <dbReference type="ARBA" id="ARBA00023136"/>
    </source>
</evidence>
<sequence length="427" mass="49505">MTVPYTSTLPPKFSSASWFKRVVLQWRGSVYKLMFRELLVIIFLWYIAATINEYQDEDMQKRLGDWIQFLRTYQGSTRTCLSFMLVYYYQQIYSRARGIFFAIPWPDNPFFMTACFIGTKENDGLARRKQVFRYLLATTFLVYHGISDKFKAAYPDPFDSLKKLGILNDFETEELERRFEEFPYLNELNFVPLAWCQKIITESFSLRTEQDWRADRSLLARVVESIRDFRQACANVLFEVYLPFPVFLSQLVTILTYMQILITLFAQQNSHEPDEPTFFFPIFTVVEALAFIGALRVGQIYTNPLGADDDDYEMVSFFNRNVRLASLYGCFGNDDSFDIASSVPPLADLSAIQDIIISRVPITIYDYEHHKSSLLSGGDDGNGNPTATNRPPSPAPINTPDLRKKIMKKRKIEKKTSFKEPLLNPCE</sequence>
<evidence type="ECO:0000256" key="1">
    <source>
        <dbReference type="ARBA" id="ARBA00004370"/>
    </source>
</evidence>
<evidence type="ECO:0000256" key="6">
    <source>
        <dbReference type="SAM" id="MobiDB-lite"/>
    </source>
</evidence>
<comment type="caution">
    <text evidence="8">The sequence shown here is derived from an EMBL/GenBank/DDBJ whole genome shotgun (WGS) entry which is preliminary data.</text>
</comment>
<protein>
    <recommendedName>
        <fullName evidence="10">Bestrophin homolog</fullName>
    </recommendedName>
</protein>
<evidence type="ECO:0000256" key="7">
    <source>
        <dbReference type="SAM" id="Phobius"/>
    </source>
</evidence>
<dbReference type="InterPro" id="IPR000615">
    <property type="entry name" value="Bestrophin"/>
</dbReference>
<feature type="transmembrane region" description="Helical" evidence="7">
    <location>
        <begin position="278"/>
        <end position="295"/>
    </location>
</feature>
<feature type="transmembrane region" description="Helical" evidence="7">
    <location>
        <begin position="240"/>
        <end position="266"/>
    </location>
</feature>
<feature type="region of interest" description="Disordered" evidence="6">
    <location>
        <begin position="375"/>
        <end position="404"/>
    </location>
</feature>
<dbReference type="GO" id="GO:0016020">
    <property type="term" value="C:membrane"/>
    <property type="evidence" value="ECO:0007669"/>
    <property type="project" value="UniProtKB-SubCell"/>
</dbReference>
<evidence type="ECO:0000313" key="9">
    <source>
        <dbReference type="Proteomes" id="UP001165122"/>
    </source>
</evidence>
<dbReference type="Pfam" id="PF01062">
    <property type="entry name" value="Bestrophin"/>
    <property type="match status" value="1"/>
</dbReference>
<dbReference type="AlphaFoldDB" id="A0A9W7KSU8"/>
<accession>A0A9W7KSU8</accession>
<comment type="subcellular location">
    <subcellularLocation>
        <location evidence="1">Membrane</location>
    </subcellularLocation>
</comment>
<gene>
    <name evidence="8" type="ORF">TrLO_g6757</name>
</gene>